<comment type="activity regulation">
    <text evidence="9">Activated by a monovalent cation that binds near, but not in, the active site. The most likely occupant of the site in vivo is potassium. Ion binding induces a conformational change that may alter substrate affinity.</text>
</comment>
<accession>A0A7W9CK92</accession>
<evidence type="ECO:0000256" key="8">
    <source>
        <dbReference type="ARBA" id="ARBA00023277"/>
    </source>
</evidence>
<keyword evidence="4 9" id="KW-0418">Kinase</keyword>
<evidence type="ECO:0000256" key="4">
    <source>
        <dbReference type="ARBA" id="ARBA00022777"/>
    </source>
</evidence>
<dbReference type="EC" id="2.7.1.15" evidence="9"/>
<dbReference type="GO" id="GO:0005524">
    <property type="term" value="F:ATP binding"/>
    <property type="evidence" value="ECO:0007669"/>
    <property type="project" value="UniProtKB-UniRule"/>
</dbReference>
<keyword evidence="3 9" id="KW-0547">Nucleotide-binding</keyword>
<dbReference type="InterPro" id="IPR011877">
    <property type="entry name" value="Ribokinase"/>
</dbReference>
<dbReference type="HAMAP" id="MF_01987">
    <property type="entry name" value="Ribokinase"/>
    <property type="match status" value="1"/>
</dbReference>
<comment type="caution">
    <text evidence="9">Lacks conserved residue(s) required for the propagation of feature annotation.</text>
</comment>
<evidence type="ECO:0000259" key="10">
    <source>
        <dbReference type="Pfam" id="PF00294"/>
    </source>
</evidence>
<keyword evidence="7 9" id="KW-0630">Potassium</keyword>
<dbReference type="InterPro" id="IPR029056">
    <property type="entry name" value="Ribokinase-like"/>
</dbReference>
<evidence type="ECO:0000256" key="6">
    <source>
        <dbReference type="ARBA" id="ARBA00022842"/>
    </source>
</evidence>
<comment type="subunit">
    <text evidence="9">Homodimer.</text>
</comment>
<evidence type="ECO:0000313" key="12">
    <source>
        <dbReference type="Proteomes" id="UP000545037"/>
    </source>
</evidence>
<feature type="binding site" evidence="9">
    <location>
        <begin position="38"/>
        <end position="42"/>
    </location>
    <ligand>
        <name>substrate</name>
    </ligand>
</feature>
<keyword evidence="6 9" id="KW-0460">Magnesium</keyword>
<dbReference type="GO" id="GO:0004747">
    <property type="term" value="F:ribokinase activity"/>
    <property type="evidence" value="ECO:0007669"/>
    <property type="project" value="UniProtKB-UniRule"/>
</dbReference>
<proteinExistence type="inferred from homology"/>
<dbReference type="EMBL" id="JACHOR010000005">
    <property type="protein sequence ID" value="MBB5747240.1"/>
    <property type="molecule type" value="Genomic_DNA"/>
</dbReference>
<keyword evidence="9" id="KW-0963">Cytoplasm</keyword>
<dbReference type="SUPFAM" id="SSF53613">
    <property type="entry name" value="Ribokinase-like"/>
    <property type="match status" value="1"/>
</dbReference>
<feature type="binding site" evidence="9">
    <location>
        <begin position="10"/>
        <end position="12"/>
    </location>
    <ligand>
        <name>substrate</name>
    </ligand>
</feature>
<evidence type="ECO:0000256" key="5">
    <source>
        <dbReference type="ARBA" id="ARBA00022840"/>
    </source>
</evidence>
<keyword evidence="8 9" id="KW-0119">Carbohydrate metabolism</keyword>
<dbReference type="InterPro" id="IPR002139">
    <property type="entry name" value="Ribo/fructo_kinase"/>
</dbReference>
<protein>
    <recommendedName>
        <fullName evidence="9">Ribokinase</fullName>
        <shortName evidence="9">RK</shortName>
        <ecNumber evidence="9">2.7.1.15</ecNumber>
    </recommendedName>
</protein>
<keyword evidence="1 9" id="KW-0808">Transferase</keyword>
<reference evidence="11 12" key="1">
    <citation type="submission" date="2020-08" db="EMBL/GenBank/DDBJ databases">
        <title>Genomic Encyclopedia of Type Strains, Phase IV (KMG-IV): sequencing the most valuable type-strain genomes for metagenomic binning, comparative biology and taxonomic classification.</title>
        <authorList>
            <person name="Goeker M."/>
        </authorList>
    </citation>
    <scope>NUCLEOTIDE SEQUENCE [LARGE SCALE GENOMIC DNA]</scope>
    <source>
        <strain evidence="11 12">DSM 4737</strain>
    </source>
</reference>
<comment type="caution">
    <text evidence="11">The sequence shown here is derived from an EMBL/GenBank/DDBJ whole genome shotgun (WGS) entry which is preliminary data.</text>
</comment>
<feature type="binding site" evidence="9">
    <location>
        <position position="268"/>
    </location>
    <ligand>
        <name>K(+)</name>
        <dbReference type="ChEBI" id="CHEBI:29103"/>
    </ligand>
</feature>
<dbReference type="PRINTS" id="PR00990">
    <property type="entry name" value="RIBOKINASE"/>
</dbReference>
<keyword evidence="12" id="KW-1185">Reference proteome</keyword>
<feature type="binding site" evidence="9">
    <location>
        <position position="264"/>
    </location>
    <ligand>
        <name>K(+)</name>
        <dbReference type="ChEBI" id="CHEBI:29103"/>
    </ligand>
</feature>
<dbReference type="GO" id="GO:0005829">
    <property type="term" value="C:cytosol"/>
    <property type="evidence" value="ECO:0007669"/>
    <property type="project" value="TreeGrafter"/>
</dbReference>
<evidence type="ECO:0000256" key="7">
    <source>
        <dbReference type="ARBA" id="ARBA00022958"/>
    </source>
</evidence>
<feature type="binding site" evidence="9">
    <location>
        <position position="134"/>
    </location>
    <ligand>
        <name>substrate</name>
    </ligand>
</feature>
<dbReference type="Pfam" id="PF00294">
    <property type="entry name" value="PfkB"/>
    <property type="match status" value="1"/>
</dbReference>
<dbReference type="PANTHER" id="PTHR10584:SF166">
    <property type="entry name" value="RIBOKINASE"/>
    <property type="match status" value="1"/>
</dbReference>
<gene>
    <name evidence="9" type="primary">rbsK</name>
    <name evidence="11" type="ORF">GGR13_002861</name>
</gene>
<feature type="binding site" evidence="9">
    <location>
        <position position="262"/>
    </location>
    <ligand>
        <name>K(+)</name>
        <dbReference type="ChEBI" id="CHEBI:29103"/>
    </ligand>
</feature>
<evidence type="ECO:0000256" key="1">
    <source>
        <dbReference type="ARBA" id="ARBA00022679"/>
    </source>
</evidence>
<dbReference type="CDD" id="cd01174">
    <property type="entry name" value="ribokinase"/>
    <property type="match status" value="1"/>
</dbReference>
<sequence length="283" mass="28199">MRLTVVGSINLDLVAVASHLPGPGETVSGATLSRHPGGKGANQALAAARLGAEVCLAGRVGDDVMADEALALLEEFGVDLSGVITDKAAPTGVALIAVDPAGENQIVVAPGANHEVTLEDLPARIDAPLIVQLELPVATVEAAVGRSTGFVCANLAPAAPVSDQLLRRADLIVVNETEAAFYGDLLHHGGGWVAITRGARGAALYRRGGVIAVAEPPAVEAVDATGAGDAFVGAITVALLEGMSGEAALRFACAAGALAATRAGAQPSLPSRADVEAILAGQP</sequence>
<evidence type="ECO:0000313" key="11">
    <source>
        <dbReference type="EMBL" id="MBB5747240.1"/>
    </source>
</evidence>
<comment type="similarity">
    <text evidence="9">Belongs to the carbohydrate kinase PfkB family. Ribokinase subfamily.</text>
</comment>
<dbReference type="Proteomes" id="UP000545037">
    <property type="component" value="Unassembled WGS sequence"/>
</dbReference>
<keyword evidence="5 9" id="KW-0067">ATP-binding</keyword>
<comment type="pathway">
    <text evidence="9">Carbohydrate metabolism; D-ribose degradation; D-ribose 5-phosphate from beta-D-ribopyranose: step 2/2.</text>
</comment>
<comment type="subcellular location">
    <subcellularLocation>
        <location evidence="9">Cytoplasm</location>
    </subcellularLocation>
</comment>
<dbReference type="RefSeq" id="WP_183214236.1">
    <property type="nucleotide sequence ID" value="NZ_JACHOR010000005.1"/>
</dbReference>
<keyword evidence="2 9" id="KW-0479">Metal-binding</keyword>
<name>A0A7W9CK92_9CAUL</name>
<feature type="binding site" evidence="9">
    <location>
        <position position="229"/>
    </location>
    <ligand>
        <name>substrate</name>
    </ligand>
</feature>
<comment type="cofactor">
    <cofactor evidence="9">
        <name>Mg(2+)</name>
        <dbReference type="ChEBI" id="CHEBI:18420"/>
    </cofactor>
    <text evidence="9">Requires a divalent cation, most likely magnesium in vivo, as an electrophilic catalyst to aid phosphoryl group transfer. It is the chelate of the metal and the nucleotide that is the actual substrate.</text>
</comment>
<organism evidence="11 12">
    <name type="scientific">Brevundimonas variabilis</name>
    <dbReference type="NCBI Taxonomy" id="74312"/>
    <lineage>
        <taxon>Bacteria</taxon>
        <taxon>Pseudomonadati</taxon>
        <taxon>Pseudomonadota</taxon>
        <taxon>Alphaproteobacteria</taxon>
        <taxon>Caulobacterales</taxon>
        <taxon>Caulobacteraceae</taxon>
        <taxon>Brevundimonas</taxon>
    </lineage>
</organism>
<dbReference type="InterPro" id="IPR011611">
    <property type="entry name" value="PfkB_dom"/>
</dbReference>
<dbReference type="Gene3D" id="3.40.1190.20">
    <property type="match status" value="1"/>
</dbReference>
<feature type="binding site" evidence="9">
    <location>
        <position position="175"/>
    </location>
    <ligand>
        <name>ATP</name>
        <dbReference type="ChEBI" id="CHEBI:30616"/>
    </ligand>
</feature>
<evidence type="ECO:0000256" key="9">
    <source>
        <dbReference type="HAMAP-Rule" id="MF_01987"/>
    </source>
</evidence>
<dbReference type="GO" id="GO:0046872">
    <property type="term" value="F:metal ion binding"/>
    <property type="evidence" value="ECO:0007669"/>
    <property type="project" value="UniProtKB-KW"/>
</dbReference>
<feature type="binding site" evidence="9">
    <location>
        <begin position="196"/>
        <end position="201"/>
    </location>
    <ligand>
        <name>ATP</name>
        <dbReference type="ChEBI" id="CHEBI:30616"/>
    </ligand>
</feature>
<evidence type="ECO:0000256" key="3">
    <source>
        <dbReference type="ARBA" id="ARBA00022741"/>
    </source>
</evidence>
<feature type="binding site" evidence="9">
    <location>
        <begin position="228"/>
        <end position="229"/>
    </location>
    <ligand>
        <name>ATP</name>
        <dbReference type="ChEBI" id="CHEBI:30616"/>
    </ligand>
</feature>
<feature type="binding site" evidence="9">
    <location>
        <position position="259"/>
    </location>
    <ligand>
        <name>K(+)</name>
        <dbReference type="ChEBI" id="CHEBI:29103"/>
    </ligand>
</feature>
<feature type="active site" description="Proton acceptor" evidence="9">
    <location>
        <position position="229"/>
    </location>
</feature>
<dbReference type="AlphaFoldDB" id="A0A7W9CK92"/>
<evidence type="ECO:0000256" key="2">
    <source>
        <dbReference type="ARBA" id="ARBA00022723"/>
    </source>
</evidence>
<dbReference type="UniPathway" id="UPA00916">
    <property type="reaction ID" value="UER00889"/>
</dbReference>
<feature type="binding site" evidence="9">
    <location>
        <position position="225"/>
    </location>
    <ligand>
        <name>K(+)</name>
        <dbReference type="ChEBI" id="CHEBI:29103"/>
    </ligand>
</feature>
<dbReference type="GO" id="GO:0019303">
    <property type="term" value="P:D-ribose catabolic process"/>
    <property type="evidence" value="ECO:0007669"/>
    <property type="project" value="UniProtKB-UniRule"/>
</dbReference>
<comment type="catalytic activity">
    <reaction evidence="9">
        <text>D-ribose + ATP = D-ribose 5-phosphate + ADP + H(+)</text>
        <dbReference type="Rhea" id="RHEA:13697"/>
        <dbReference type="ChEBI" id="CHEBI:15378"/>
        <dbReference type="ChEBI" id="CHEBI:30616"/>
        <dbReference type="ChEBI" id="CHEBI:47013"/>
        <dbReference type="ChEBI" id="CHEBI:78346"/>
        <dbReference type="ChEBI" id="CHEBI:456216"/>
        <dbReference type="EC" id="2.7.1.15"/>
    </reaction>
</comment>
<dbReference type="PANTHER" id="PTHR10584">
    <property type="entry name" value="SUGAR KINASE"/>
    <property type="match status" value="1"/>
</dbReference>
<feature type="binding site" evidence="9">
    <location>
        <position position="223"/>
    </location>
    <ligand>
        <name>K(+)</name>
        <dbReference type="ChEBI" id="CHEBI:29103"/>
    </ligand>
</feature>
<comment type="function">
    <text evidence="9">Catalyzes the phosphorylation of ribose at O-5 in a reaction requiring ATP and magnesium. The resulting D-ribose-5-phosphate can then be used either for sythesis of nucleotides, histidine, and tryptophan, or as a component of the pentose phosphate pathway.</text>
</comment>
<feature type="domain" description="Carbohydrate kinase PfkB" evidence="10">
    <location>
        <begin position="3"/>
        <end position="271"/>
    </location>
</feature>